<keyword evidence="7 10" id="KW-0030">Aminoacyl-tRNA synthetase</keyword>
<feature type="domain" description="Arginyl tRNA synthetase N-terminal" evidence="12">
    <location>
        <begin position="2"/>
        <end position="82"/>
    </location>
</feature>
<dbReference type="InterPro" id="IPR001278">
    <property type="entry name" value="Arg-tRNA-ligase"/>
</dbReference>
<dbReference type="GO" id="GO:0006420">
    <property type="term" value="P:arginyl-tRNA aminoacylation"/>
    <property type="evidence" value="ECO:0007669"/>
    <property type="project" value="UniProtKB-UniRule"/>
</dbReference>
<dbReference type="NCBIfam" id="TIGR00456">
    <property type="entry name" value="argS"/>
    <property type="match status" value="1"/>
</dbReference>
<evidence type="ECO:0000313" key="14">
    <source>
        <dbReference type="Proteomes" id="UP000228528"/>
    </source>
</evidence>
<dbReference type="EMBL" id="PFBW01000180">
    <property type="protein sequence ID" value="PIR77147.1"/>
    <property type="molecule type" value="Genomic_DNA"/>
</dbReference>
<keyword evidence="4 10" id="KW-0547">Nucleotide-binding</keyword>
<dbReference type="PANTHER" id="PTHR11956:SF5">
    <property type="entry name" value="ARGININE--TRNA LIGASE, CYTOPLASMIC"/>
    <property type="match status" value="1"/>
</dbReference>
<dbReference type="SUPFAM" id="SSF55190">
    <property type="entry name" value="Arginyl-tRNA synthetase (ArgRS), N-terminal 'additional' domain"/>
    <property type="match status" value="1"/>
</dbReference>
<evidence type="ECO:0000256" key="3">
    <source>
        <dbReference type="ARBA" id="ARBA00022598"/>
    </source>
</evidence>
<evidence type="ECO:0000256" key="8">
    <source>
        <dbReference type="ARBA" id="ARBA00049339"/>
    </source>
</evidence>
<evidence type="ECO:0000256" key="2">
    <source>
        <dbReference type="ARBA" id="ARBA00012837"/>
    </source>
</evidence>
<dbReference type="PANTHER" id="PTHR11956">
    <property type="entry name" value="ARGINYL-TRNA SYNTHETASE"/>
    <property type="match status" value="1"/>
</dbReference>
<evidence type="ECO:0000256" key="5">
    <source>
        <dbReference type="ARBA" id="ARBA00022840"/>
    </source>
</evidence>
<sequence>MNCIEQELTTILNNSGISGQLLFSIPPDKTLGDVALGCFALAKEQQKNPAEIANSIVNTLKEKSHASIKQVIATGPYVNITLNDAWLAEQALLKITKTFGTHDTGKGKKYLVEFACPNPMKSFHLGHLRNTITGESVSRILENSGYTVIRVNYQGDVGMHIAKSLWGIYQNLDNFHAQTAQDIKKRVEFLGAAYAAGSQAFETNEQAKAEILEYNQKVYDRDPTIQDVYTTARQWSLEYFDTIYQKLDTHFDKLYFESEVDVLGKQTVLEYLKKGIFKKSEGAIIFEGSKYGLHDRVFINSKGFPSYEGKEIGLAITHFTQQHPDKVIHVVGKEQTEYFKVVFKALEHVLPETTGKEQHLVGGYLQLKGDVKMSSRLGNVITGDALLEQVIAQVQDVMAESNIKDKEHIAMLIAIAALKYSMLKVGVSDDVAFDMNASVSISGDSGPYLLYITARIKSILRKAASLSVVPSHTSTTLHQTEKTVLIHLLSYPEITAKASEIINPAVIAKYLLDLAQAFNSFYHECPVLKAPEQEQQFRLQLIEKILLVMEQGLGLLGITPVEEM</sequence>
<dbReference type="GO" id="GO:0005737">
    <property type="term" value="C:cytoplasm"/>
    <property type="evidence" value="ECO:0007669"/>
    <property type="project" value="UniProtKB-UniRule"/>
</dbReference>
<accession>A0A2M6P0B5</accession>
<evidence type="ECO:0000313" key="13">
    <source>
        <dbReference type="EMBL" id="PIR77147.1"/>
    </source>
</evidence>
<evidence type="ECO:0000256" key="9">
    <source>
        <dbReference type="NCBIfam" id="TIGR00456"/>
    </source>
</evidence>
<keyword evidence="6 10" id="KW-0648">Protein biosynthesis</keyword>
<dbReference type="SMART" id="SM01016">
    <property type="entry name" value="Arg_tRNA_synt_N"/>
    <property type="match status" value="1"/>
</dbReference>
<dbReference type="Pfam" id="PF00750">
    <property type="entry name" value="tRNA-synt_1d"/>
    <property type="match status" value="1"/>
</dbReference>
<evidence type="ECO:0000256" key="10">
    <source>
        <dbReference type="RuleBase" id="RU363038"/>
    </source>
</evidence>
<dbReference type="EC" id="6.1.1.19" evidence="2 9"/>
<dbReference type="InterPro" id="IPR005148">
    <property type="entry name" value="Arg-tRNA-synth_N"/>
</dbReference>
<dbReference type="GO" id="GO:0004814">
    <property type="term" value="F:arginine-tRNA ligase activity"/>
    <property type="evidence" value="ECO:0007669"/>
    <property type="project" value="UniProtKB-UniRule"/>
</dbReference>
<dbReference type="SUPFAM" id="SSF52374">
    <property type="entry name" value="Nucleotidylyl transferase"/>
    <property type="match status" value="1"/>
</dbReference>
<organism evidence="13 14">
    <name type="scientific">Candidatus Magasanikbacteria bacterium CG10_big_fil_rev_8_21_14_0_10_38_6</name>
    <dbReference type="NCBI Taxonomy" id="1974647"/>
    <lineage>
        <taxon>Bacteria</taxon>
        <taxon>Candidatus Magasanikiibacteriota</taxon>
    </lineage>
</organism>
<dbReference type="Pfam" id="PF05746">
    <property type="entry name" value="DALR_1"/>
    <property type="match status" value="1"/>
</dbReference>
<evidence type="ECO:0000256" key="7">
    <source>
        <dbReference type="ARBA" id="ARBA00023146"/>
    </source>
</evidence>
<dbReference type="Proteomes" id="UP000228528">
    <property type="component" value="Unassembled WGS sequence"/>
</dbReference>
<protein>
    <recommendedName>
        <fullName evidence="2 9">Arginine--tRNA ligase</fullName>
        <ecNumber evidence="2 9">6.1.1.19</ecNumber>
    </recommendedName>
</protein>
<evidence type="ECO:0000259" key="11">
    <source>
        <dbReference type="SMART" id="SM00836"/>
    </source>
</evidence>
<comment type="caution">
    <text evidence="13">The sequence shown here is derived from an EMBL/GenBank/DDBJ whole genome shotgun (WGS) entry which is preliminary data.</text>
</comment>
<evidence type="ECO:0000256" key="1">
    <source>
        <dbReference type="ARBA" id="ARBA00005594"/>
    </source>
</evidence>
<dbReference type="Gene3D" id="3.30.1360.70">
    <property type="entry name" value="Arginyl tRNA synthetase N-terminal domain"/>
    <property type="match status" value="1"/>
</dbReference>
<dbReference type="InterPro" id="IPR014729">
    <property type="entry name" value="Rossmann-like_a/b/a_fold"/>
</dbReference>
<gene>
    <name evidence="13" type="primary">argS</name>
    <name evidence="13" type="ORF">COU30_04070</name>
</gene>
<keyword evidence="3 10" id="KW-0436">Ligase</keyword>
<dbReference type="InterPro" id="IPR035684">
    <property type="entry name" value="ArgRS_core"/>
</dbReference>
<comment type="catalytic activity">
    <reaction evidence="8">
        <text>tRNA(Arg) + L-arginine + ATP = L-arginyl-tRNA(Arg) + AMP + diphosphate</text>
        <dbReference type="Rhea" id="RHEA:20301"/>
        <dbReference type="Rhea" id="RHEA-COMP:9658"/>
        <dbReference type="Rhea" id="RHEA-COMP:9673"/>
        <dbReference type="ChEBI" id="CHEBI:30616"/>
        <dbReference type="ChEBI" id="CHEBI:32682"/>
        <dbReference type="ChEBI" id="CHEBI:33019"/>
        <dbReference type="ChEBI" id="CHEBI:78442"/>
        <dbReference type="ChEBI" id="CHEBI:78513"/>
        <dbReference type="ChEBI" id="CHEBI:456215"/>
        <dbReference type="EC" id="6.1.1.19"/>
    </reaction>
</comment>
<dbReference type="InterPro" id="IPR009080">
    <property type="entry name" value="tRNAsynth_Ia_anticodon-bd"/>
</dbReference>
<reference evidence="14" key="1">
    <citation type="submission" date="2017-09" db="EMBL/GenBank/DDBJ databases">
        <title>Depth-based differentiation of microbial function through sediment-hosted aquifers and enrichment of novel symbionts in the deep terrestrial subsurface.</title>
        <authorList>
            <person name="Probst A.J."/>
            <person name="Ladd B."/>
            <person name="Jarett J.K."/>
            <person name="Geller-Mcgrath D.E."/>
            <person name="Sieber C.M.K."/>
            <person name="Emerson J.B."/>
            <person name="Anantharaman K."/>
            <person name="Thomas B.C."/>
            <person name="Malmstrom R."/>
            <person name="Stieglmeier M."/>
            <person name="Klingl A."/>
            <person name="Woyke T."/>
            <person name="Ryan C.M."/>
            <person name="Banfield J.F."/>
        </authorList>
    </citation>
    <scope>NUCLEOTIDE SEQUENCE [LARGE SCALE GENOMIC DNA]</scope>
</reference>
<dbReference type="Gene3D" id="3.40.50.620">
    <property type="entry name" value="HUPs"/>
    <property type="match status" value="1"/>
</dbReference>
<evidence type="ECO:0000256" key="4">
    <source>
        <dbReference type="ARBA" id="ARBA00022741"/>
    </source>
</evidence>
<evidence type="ECO:0000259" key="12">
    <source>
        <dbReference type="SMART" id="SM01016"/>
    </source>
</evidence>
<dbReference type="SMART" id="SM00836">
    <property type="entry name" value="DALR_1"/>
    <property type="match status" value="1"/>
</dbReference>
<dbReference type="AlphaFoldDB" id="A0A2M6P0B5"/>
<evidence type="ECO:0000256" key="6">
    <source>
        <dbReference type="ARBA" id="ARBA00022917"/>
    </source>
</evidence>
<keyword evidence="5 10" id="KW-0067">ATP-binding</keyword>
<feature type="domain" description="DALR anticodon binding" evidence="11">
    <location>
        <begin position="449"/>
        <end position="564"/>
    </location>
</feature>
<dbReference type="InterPro" id="IPR036695">
    <property type="entry name" value="Arg-tRNA-synth_N_sf"/>
</dbReference>
<dbReference type="FunFam" id="1.10.730.10:FF:000006">
    <property type="entry name" value="Arginyl-tRNA synthetase 2, mitochondrial"/>
    <property type="match status" value="1"/>
</dbReference>
<dbReference type="PRINTS" id="PR01038">
    <property type="entry name" value="TRNASYNTHARG"/>
</dbReference>
<dbReference type="SUPFAM" id="SSF47323">
    <property type="entry name" value="Anticodon-binding domain of a subclass of class I aminoacyl-tRNA synthetases"/>
    <property type="match status" value="1"/>
</dbReference>
<proteinExistence type="inferred from homology"/>
<dbReference type="GO" id="GO:0005524">
    <property type="term" value="F:ATP binding"/>
    <property type="evidence" value="ECO:0007669"/>
    <property type="project" value="UniProtKB-KW"/>
</dbReference>
<dbReference type="InterPro" id="IPR008909">
    <property type="entry name" value="DALR_anticod-bd"/>
</dbReference>
<dbReference type="Pfam" id="PF03485">
    <property type="entry name" value="Arg_tRNA_synt_N"/>
    <property type="match status" value="1"/>
</dbReference>
<dbReference type="Gene3D" id="1.10.730.10">
    <property type="entry name" value="Isoleucyl-tRNA Synthetase, Domain 1"/>
    <property type="match status" value="1"/>
</dbReference>
<comment type="similarity">
    <text evidence="1 10">Belongs to the class-I aminoacyl-tRNA synthetase family.</text>
</comment>
<name>A0A2M6P0B5_9BACT</name>